<dbReference type="Gene3D" id="2.40.128.110">
    <property type="entry name" value="Lipid/polyisoprenoid-binding, YceI-like"/>
    <property type="match status" value="1"/>
</dbReference>
<name>A0ABV7CK03_9GAMM</name>
<dbReference type="InterPro" id="IPR007372">
    <property type="entry name" value="Lipid/polyisoprenoid-bd_YceI"/>
</dbReference>
<feature type="chain" id="PRO_5046909514" evidence="1">
    <location>
        <begin position="23"/>
        <end position="192"/>
    </location>
</feature>
<organism evidence="3 4">
    <name type="scientific">Pseudoalteromonas fenneropenaei</name>
    <dbReference type="NCBI Taxonomy" id="1737459"/>
    <lineage>
        <taxon>Bacteria</taxon>
        <taxon>Pseudomonadati</taxon>
        <taxon>Pseudomonadota</taxon>
        <taxon>Gammaproteobacteria</taxon>
        <taxon>Alteromonadales</taxon>
        <taxon>Pseudoalteromonadaceae</taxon>
        <taxon>Pseudoalteromonas</taxon>
    </lineage>
</organism>
<protein>
    <submittedName>
        <fullName evidence="3">YceI family protein</fullName>
    </submittedName>
</protein>
<keyword evidence="1" id="KW-0732">Signal</keyword>
<dbReference type="Pfam" id="PF04264">
    <property type="entry name" value="YceI"/>
    <property type="match status" value="1"/>
</dbReference>
<sequence>MLKSLFLASSLAVTAFTPAALANWQLDNSTSELNFISIKNNQVAETHHFKQLAARLSEQGTLSLEIDLSSIESLIPIRNERMQKMLFDIAAFPKAEVSASLAPQLKTLQEGVNILSQVPATLSLHGKTQPLSLELTVVKQGKNLLVSSRKPVLVQAASFDLVEGIDALRVIAGLDTIATAVPVNFTLQFYPE</sequence>
<dbReference type="Proteomes" id="UP001595453">
    <property type="component" value="Unassembled WGS sequence"/>
</dbReference>
<dbReference type="SUPFAM" id="SSF101874">
    <property type="entry name" value="YceI-like"/>
    <property type="match status" value="1"/>
</dbReference>
<dbReference type="EMBL" id="JBHRSD010000017">
    <property type="protein sequence ID" value="MFC3032964.1"/>
    <property type="molecule type" value="Genomic_DNA"/>
</dbReference>
<evidence type="ECO:0000256" key="1">
    <source>
        <dbReference type="SAM" id="SignalP"/>
    </source>
</evidence>
<proteinExistence type="predicted"/>
<dbReference type="InterPro" id="IPR027016">
    <property type="entry name" value="UCP029811"/>
</dbReference>
<accession>A0ABV7CK03</accession>
<feature type="domain" description="Lipid/polyisoprenoid-binding YceI-like" evidence="2">
    <location>
        <begin position="23"/>
        <end position="190"/>
    </location>
</feature>
<keyword evidence="4" id="KW-1185">Reference proteome</keyword>
<comment type="caution">
    <text evidence="3">The sequence shown here is derived from an EMBL/GenBank/DDBJ whole genome shotgun (WGS) entry which is preliminary data.</text>
</comment>
<dbReference type="PIRSF" id="PIRSF029811">
    <property type="entry name" value="UCP029811"/>
    <property type="match status" value="1"/>
</dbReference>
<evidence type="ECO:0000313" key="3">
    <source>
        <dbReference type="EMBL" id="MFC3032964.1"/>
    </source>
</evidence>
<dbReference type="InterPro" id="IPR036761">
    <property type="entry name" value="TTHA0802/YceI-like_sf"/>
</dbReference>
<reference evidence="4" key="1">
    <citation type="journal article" date="2019" name="Int. J. Syst. Evol. Microbiol.">
        <title>The Global Catalogue of Microorganisms (GCM) 10K type strain sequencing project: providing services to taxonomists for standard genome sequencing and annotation.</title>
        <authorList>
            <consortium name="The Broad Institute Genomics Platform"/>
            <consortium name="The Broad Institute Genome Sequencing Center for Infectious Disease"/>
            <person name="Wu L."/>
            <person name="Ma J."/>
        </authorList>
    </citation>
    <scope>NUCLEOTIDE SEQUENCE [LARGE SCALE GENOMIC DNA]</scope>
    <source>
        <strain evidence="4">KCTC 42730</strain>
    </source>
</reference>
<dbReference type="PANTHER" id="PTHR34406">
    <property type="entry name" value="PROTEIN YCEI"/>
    <property type="match status" value="1"/>
</dbReference>
<dbReference type="SMART" id="SM00867">
    <property type="entry name" value="YceI"/>
    <property type="match status" value="1"/>
</dbReference>
<feature type="signal peptide" evidence="1">
    <location>
        <begin position="1"/>
        <end position="22"/>
    </location>
</feature>
<evidence type="ECO:0000313" key="4">
    <source>
        <dbReference type="Proteomes" id="UP001595453"/>
    </source>
</evidence>
<evidence type="ECO:0000259" key="2">
    <source>
        <dbReference type="SMART" id="SM00867"/>
    </source>
</evidence>
<dbReference type="RefSeq" id="WP_377123970.1">
    <property type="nucleotide sequence ID" value="NZ_JBHRSD010000017.1"/>
</dbReference>
<gene>
    <name evidence="3" type="ORF">ACFOEE_10565</name>
</gene>
<dbReference type="PANTHER" id="PTHR34406:SF1">
    <property type="entry name" value="PROTEIN YCEI"/>
    <property type="match status" value="1"/>
</dbReference>